<dbReference type="AlphaFoldDB" id="A0A8J4C0B2"/>
<feature type="region of interest" description="Disordered" evidence="1">
    <location>
        <begin position="80"/>
        <end position="101"/>
    </location>
</feature>
<dbReference type="EMBL" id="BNCO01000139">
    <property type="protein sequence ID" value="GIL68878.1"/>
    <property type="molecule type" value="Genomic_DNA"/>
</dbReference>
<accession>A0A8J4C0B2</accession>
<evidence type="ECO:0000313" key="2">
    <source>
        <dbReference type="EMBL" id="GIL68878.1"/>
    </source>
</evidence>
<feature type="compositionally biased region" description="Low complexity" evidence="1">
    <location>
        <begin position="83"/>
        <end position="101"/>
    </location>
</feature>
<organism evidence="2 3">
    <name type="scientific">Volvox africanus</name>
    <dbReference type="NCBI Taxonomy" id="51714"/>
    <lineage>
        <taxon>Eukaryota</taxon>
        <taxon>Viridiplantae</taxon>
        <taxon>Chlorophyta</taxon>
        <taxon>core chlorophytes</taxon>
        <taxon>Chlorophyceae</taxon>
        <taxon>CS clade</taxon>
        <taxon>Chlamydomonadales</taxon>
        <taxon>Volvocaceae</taxon>
        <taxon>Volvox</taxon>
    </lineage>
</organism>
<protein>
    <submittedName>
        <fullName evidence="2">Uncharacterized protein</fullName>
    </submittedName>
</protein>
<evidence type="ECO:0000313" key="3">
    <source>
        <dbReference type="Proteomes" id="UP000747399"/>
    </source>
</evidence>
<dbReference type="Proteomes" id="UP000747399">
    <property type="component" value="Unassembled WGS sequence"/>
</dbReference>
<reference evidence="2" key="1">
    <citation type="journal article" date="2021" name="Proc. Natl. Acad. Sci. U.S.A.">
        <title>Three genomes in the algal genus Volvox reveal the fate of a haploid sex-determining region after a transition to homothallism.</title>
        <authorList>
            <person name="Yamamoto K."/>
            <person name="Hamaji T."/>
            <person name="Kawai-Toyooka H."/>
            <person name="Matsuzaki R."/>
            <person name="Takahashi F."/>
            <person name="Nishimura Y."/>
            <person name="Kawachi M."/>
            <person name="Noguchi H."/>
            <person name="Minakuchi Y."/>
            <person name="Umen J.G."/>
            <person name="Toyoda A."/>
            <person name="Nozaki H."/>
        </authorList>
    </citation>
    <scope>NUCLEOTIDE SEQUENCE</scope>
    <source>
        <strain evidence="2">NIES-3780</strain>
    </source>
</reference>
<evidence type="ECO:0000256" key="1">
    <source>
        <dbReference type="SAM" id="MobiDB-lite"/>
    </source>
</evidence>
<name>A0A8J4C0B2_9CHLO</name>
<sequence>MNTCGQCPAQCQASPIPSPCFMLLHLLNPVIQLHCHRTHVSSFSQLLSQGHPPPAAAVLSDGVMPVQSVQSVPPKSCISSMVSPSLTSPTSPLLGPSLGSC</sequence>
<keyword evidence="3" id="KW-1185">Reference proteome</keyword>
<comment type="caution">
    <text evidence="2">The sequence shown here is derived from an EMBL/GenBank/DDBJ whole genome shotgun (WGS) entry which is preliminary data.</text>
</comment>
<proteinExistence type="predicted"/>
<gene>
    <name evidence="2" type="ORF">Vafri_22133</name>
</gene>